<dbReference type="STRING" id="4097.A0A1S3X6F6"/>
<dbReference type="RefSeq" id="XP_016435504.1">
    <property type="nucleotide sequence ID" value="XM_016580018.1"/>
</dbReference>
<reference evidence="1" key="1">
    <citation type="submission" date="2025-08" db="UniProtKB">
        <authorList>
            <consortium name="RefSeq"/>
        </authorList>
    </citation>
    <scope>IDENTIFICATION</scope>
</reference>
<dbReference type="OMA" id="DIVMIKE"/>
<organism evidence="1">
    <name type="scientific">Nicotiana tabacum</name>
    <name type="common">Common tobacco</name>
    <dbReference type="NCBI Taxonomy" id="4097"/>
    <lineage>
        <taxon>Eukaryota</taxon>
        <taxon>Viridiplantae</taxon>
        <taxon>Streptophyta</taxon>
        <taxon>Embryophyta</taxon>
        <taxon>Tracheophyta</taxon>
        <taxon>Spermatophyta</taxon>
        <taxon>Magnoliopsida</taxon>
        <taxon>eudicotyledons</taxon>
        <taxon>Gunneridae</taxon>
        <taxon>Pentapetalae</taxon>
        <taxon>asterids</taxon>
        <taxon>lamiids</taxon>
        <taxon>Solanales</taxon>
        <taxon>Solanaceae</taxon>
        <taxon>Nicotianoideae</taxon>
        <taxon>Nicotianeae</taxon>
        <taxon>Nicotiana</taxon>
    </lineage>
</organism>
<proteinExistence type="predicted"/>
<dbReference type="PANTHER" id="PTHR11439">
    <property type="entry name" value="GAG-POL-RELATED RETROTRANSPOSON"/>
    <property type="match status" value="1"/>
</dbReference>
<dbReference type="PaxDb" id="4097-A0A1S3X6F6"/>
<dbReference type="AlphaFoldDB" id="A0A1S3X6F6"/>
<dbReference type="KEGG" id="nta:107761751"/>
<dbReference type="PANTHER" id="PTHR11439:SF464">
    <property type="entry name" value="REVERSE TRANSCRIPTASE TY1_COPIA-TYPE DOMAIN-CONTAINING PROTEIN"/>
    <property type="match status" value="1"/>
</dbReference>
<name>A0A1S3X6F6_TOBAC</name>
<sequence length="227" mass="25695">MKELGEVRYFLGIEFARSKEGILMTQRKYALEMISDASLAGSKPREKPMEQNLKLTSTEFDTCTNTSKGDELLEDRGSYQRLIGKLLYLTITRPDISYAVQSLILHVVRYIKKQPGMSLLMSSDSNEEIEAFCDSDRTSCPMSRKFVTGYCVKLGTSTISWKAKKQHTVSRSSAEAEYRSMAHTTAELVWLKGLLEELNMNLKLPMKMFCDNKAALQILCVMKGQST</sequence>
<accession>A0A1S3X6F6</accession>
<dbReference type="OrthoDB" id="1300507at2759"/>
<gene>
    <name evidence="1" type="primary">LOC107761751</name>
</gene>
<protein>
    <submittedName>
        <fullName evidence="1">Uncharacterized mitochondrial protein AtMg00810-like</fullName>
    </submittedName>
</protein>
<evidence type="ECO:0000313" key="1">
    <source>
        <dbReference type="RefSeq" id="XP_016435504.1"/>
    </source>
</evidence>
<dbReference type="SUPFAM" id="SSF56672">
    <property type="entry name" value="DNA/RNA polymerases"/>
    <property type="match status" value="1"/>
</dbReference>
<dbReference type="CDD" id="cd09272">
    <property type="entry name" value="RNase_HI_RT_Ty1"/>
    <property type="match status" value="1"/>
</dbReference>
<dbReference type="InterPro" id="IPR043502">
    <property type="entry name" value="DNA/RNA_pol_sf"/>
</dbReference>